<name>X1UX00_9ZZZZ</name>
<dbReference type="AlphaFoldDB" id="X1UX00"/>
<protein>
    <submittedName>
        <fullName evidence="1">Uncharacterized protein</fullName>
    </submittedName>
</protein>
<dbReference type="EMBL" id="BARW01038328">
    <property type="protein sequence ID" value="GAJ22008.1"/>
    <property type="molecule type" value="Genomic_DNA"/>
</dbReference>
<evidence type="ECO:0000313" key="1">
    <source>
        <dbReference type="EMBL" id="GAJ22008.1"/>
    </source>
</evidence>
<reference evidence="1" key="1">
    <citation type="journal article" date="2014" name="Front. Microbiol.">
        <title>High frequency of phylogenetically diverse reductive dehalogenase-homologous genes in deep subseafloor sedimentary metagenomes.</title>
        <authorList>
            <person name="Kawai M."/>
            <person name="Futagami T."/>
            <person name="Toyoda A."/>
            <person name="Takaki Y."/>
            <person name="Nishi S."/>
            <person name="Hori S."/>
            <person name="Arai W."/>
            <person name="Tsubouchi T."/>
            <person name="Morono Y."/>
            <person name="Uchiyama I."/>
            <person name="Ito T."/>
            <person name="Fujiyama A."/>
            <person name="Inagaki F."/>
            <person name="Takami H."/>
        </authorList>
    </citation>
    <scope>NUCLEOTIDE SEQUENCE</scope>
    <source>
        <strain evidence="1">Expedition CK06-06</strain>
    </source>
</reference>
<proteinExistence type="predicted"/>
<accession>X1UX00</accession>
<gene>
    <name evidence="1" type="ORF">S12H4_58866</name>
</gene>
<sequence length="53" mass="5870">VVKVGVDPKATRIALLFAEIADREFAEKTLTAAEMKELQQIAQGLYELVKGEH</sequence>
<comment type="caution">
    <text evidence="1">The sequence shown here is derived from an EMBL/GenBank/DDBJ whole genome shotgun (WGS) entry which is preliminary data.</text>
</comment>
<organism evidence="1">
    <name type="scientific">marine sediment metagenome</name>
    <dbReference type="NCBI Taxonomy" id="412755"/>
    <lineage>
        <taxon>unclassified sequences</taxon>
        <taxon>metagenomes</taxon>
        <taxon>ecological metagenomes</taxon>
    </lineage>
</organism>
<feature type="non-terminal residue" evidence="1">
    <location>
        <position position="1"/>
    </location>
</feature>